<keyword evidence="4" id="KW-1185">Reference proteome</keyword>
<comment type="caution">
    <text evidence="3">The sequence shown here is derived from an EMBL/GenBank/DDBJ whole genome shotgun (WGS) entry which is preliminary data.</text>
</comment>
<sequence>MMGDGGATSPGSSTPASWRSGSRCSAVPQAHRTGGGREGKRGRLPLGEAGFFFCVVCVFFFLYLLL</sequence>
<proteinExistence type="predicted"/>
<reference evidence="3" key="2">
    <citation type="submission" date="2023-04" db="EMBL/GenBank/DDBJ databases">
        <authorList>
            <person name="Bruccoleri R.E."/>
            <person name="Oakeley E.J."/>
            <person name="Faust A.-M."/>
            <person name="Dessus-Babus S."/>
            <person name="Altorfer M."/>
            <person name="Burckhardt D."/>
            <person name="Oertli M."/>
            <person name="Naumann U."/>
            <person name="Petersen F."/>
            <person name="Wong J."/>
        </authorList>
    </citation>
    <scope>NUCLEOTIDE SEQUENCE</scope>
    <source>
        <strain evidence="3">GSM-AAB239-AS_SAM_17_03QT</strain>
        <tissue evidence="3">Leaf</tissue>
    </source>
</reference>
<evidence type="ECO:0000256" key="2">
    <source>
        <dbReference type="SAM" id="Phobius"/>
    </source>
</evidence>
<keyword evidence="2" id="KW-0472">Membrane</keyword>
<evidence type="ECO:0000313" key="3">
    <source>
        <dbReference type="EMBL" id="KAJ6792671.1"/>
    </source>
</evidence>
<organism evidence="3 4">
    <name type="scientific">Iris pallida</name>
    <name type="common">Sweet iris</name>
    <dbReference type="NCBI Taxonomy" id="29817"/>
    <lineage>
        <taxon>Eukaryota</taxon>
        <taxon>Viridiplantae</taxon>
        <taxon>Streptophyta</taxon>
        <taxon>Embryophyta</taxon>
        <taxon>Tracheophyta</taxon>
        <taxon>Spermatophyta</taxon>
        <taxon>Magnoliopsida</taxon>
        <taxon>Liliopsida</taxon>
        <taxon>Asparagales</taxon>
        <taxon>Iridaceae</taxon>
        <taxon>Iridoideae</taxon>
        <taxon>Irideae</taxon>
        <taxon>Iris</taxon>
    </lineage>
</organism>
<evidence type="ECO:0000256" key="1">
    <source>
        <dbReference type="SAM" id="MobiDB-lite"/>
    </source>
</evidence>
<keyword evidence="2" id="KW-0812">Transmembrane</keyword>
<dbReference type="AlphaFoldDB" id="A0AAX6DLP7"/>
<protein>
    <submittedName>
        <fullName evidence="3">Uncharacterized protein</fullName>
    </submittedName>
</protein>
<dbReference type="EMBL" id="JANAVB010043419">
    <property type="protein sequence ID" value="KAJ6792671.1"/>
    <property type="molecule type" value="Genomic_DNA"/>
</dbReference>
<name>A0AAX6DLP7_IRIPA</name>
<feature type="compositionally biased region" description="Polar residues" evidence="1">
    <location>
        <begin position="9"/>
        <end position="23"/>
    </location>
</feature>
<gene>
    <name evidence="3" type="ORF">M6B38_238810</name>
</gene>
<feature type="transmembrane region" description="Helical" evidence="2">
    <location>
        <begin position="46"/>
        <end position="65"/>
    </location>
</feature>
<evidence type="ECO:0000313" key="4">
    <source>
        <dbReference type="Proteomes" id="UP001140949"/>
    </source>
</evidence>
<keyword evidence="2" id="KW-1133">Transmembrane helix</keyword>
<dbReference type="Proteomes" id="UP001140949">
    <property type="component" value="Unassembled WGS sequence"/>
</dbReference>
<reference evidence="3" key="1">
    <citation type="journal article" date="2023" name="GigaByte">
        <title>Genome assembly of the bearded iris, Iris pallida Lam.</title>
        <authorList>
            <person name="Bruccoleri R.E."/>
            <person name="Oakeley E.J."/>
            <person name="Faust A.M.E."/>
            <person name="Altorfer M."/>
            <person name="Dessus-Babus S."/>
            <person name="Burckhardt D."/>
            <person name="Oertli M."/>
            <person name="Naumann U."/>
            <person name="Petersen F."/>
            <person name="Wong J."/>
        </authorList>
    </citation>
    <scope>NUCLEOTIDE SEQUENCE</scope>
    <source>
        <strain evidence="3">GSM-AAB239-AS_SAM_17_03QT</strain>
    </source>
</reference>
<accession>A0AAX6DLP7</accession>
<feature type="region of interest" description="Disordered" evidence="1">
    <location>
        <begin position="1"/>
        <end position="41"/>
    </location>
</feature>